<proteinExistence type="predicted"/>
<gene>
    <name evidence="1" type="ORF">SD607_00025</name>
</gene>
<organism evidence="1">
    <name type="scientific">Macrococcoides canis</name>
    <dbReference type="NCBI Taxonomy" id="1855823"/>
    <lineage>
        <taxon>Bacteria</taxon>
        <taxon>Bacillati</taxon>
        <taxon>Bacillota</taxon>
        <taxon>Bacilli</taxon>
        <taxon>Bacillales</taxon>
        <taxon>Staphylococcaceae</taxon>
        <taxon>Macrococcoides</taxon>
    </lineage>
</organism>
<dbReference type="EMBL" id="MN728682">
    <property type="protein sequence ID" value="QHW12380.1"/>
    <property type="molecule type" value="Genomic_DNA"/>
</dbReference>
<accession>A0A6G5ZZG1</accession>
<dbReference type="RefSeq" id="WP_164941516.1">
    <property type="nucleotide sequence ID" value="NZ_CP047361.1"/>
</dbReference>
<protein>
    <submittedName>
        <fullName evidence="1">Uncharacterized protein</fullName>
    </submittedName>
</protein>
<evidence type="ECO:0000313" key="1">
    <source>
        <dbReference type="EMBL" id="QHW12380.1"/>
    </source>
</evidence>
<reference evidence="1" key="1">
    <citation type="journal article" date="2020" name="Antimicrob. Agents Chemother.">
        <title>The novel macrolide resistance genes mef(D), msr(F) and msr(H) are present on resistance islands in Macrococcus canis, Macrococcus caseolyticus and Staphylococcus aureus.</title>
        <authorList>
            <person name="Schwendener S."/>
            <person name="Dona V."/>
            <person name="Perreten V."/>
        </authorList>
    </citation>
    <scope>NUCLEOTIDE SEQUENCE</scope>
    <source>
        <strain evidence="1">SD607</strain>
    </source>
</reference>
<name>A0A6G5ZZG1_9STAP</name>
<sequence length="98" mass="11263">MRAVYLRGIEMLLESDYTDEEISEASTVSISKIKLLRKDLTKINNSSYGTLVDLEHAYRVFLGNKTDSINHEKSVSTLEAVMSYFEIDDEFGESFREK</sequence>
<dbReference type="AlphaFoldDB" id="A0A6G5ZZG1"/>